<dbReference type="STRING" id="1943.AQJ64_14225"/>
<gene>
    <name evidence="2" type="ORF">AQJ64_14225</name>
</gene>
<feature type="compositionally biased region" description="Basic and acidic residues" evidence="1">
    <location>
        <begin position="1"/>
        <end position="10"/>
    </location>
</feature>
<feature type="compositionally biased region" description="Basic and acidic residues" evidence="1">
    <location>
        <begin position="351"/>
        <end position="363"/>
    </location>
</feature>
<dbReference type="AlphaFoldDB" id="A0A101T2N7"/>
<evidence type="ECO:0000313" key="3">
    <source>
        <dbReference type="Proteomes" id="UP000052982"/>
    </source>
</evidence>
<proteinExistence type="predicted"/>
<sequence>MLLREGRDGDIEVYAADDTAGGRPRFTVATEEAGEDDEDDTGDTGDTGDEDGEDGEDGEESLDRLVEERVGPLREAVLYGVPWDGAEAVVLAAAEEADEPPVGELGSGPVRPVTGWNLRRRAWETRRRVARERWYRAQGRSAEEAAERGLDGAPVALRRWRAGWGDWISMAVLVLYATWFTGGHGIRHYVVGVAVSLLAARVLPRRLCRRITADRDGLWLAGFRGPRLLAWDDIRTVRCRRSEPRIVGTRASSDEWAVDAFRRPWLEGRLGVLHRYGRTAAEITAMWRDPGAAADGGGGRTAARAGGVAARGGHRGGAGGGGAAPALRGCRSCGAGPPVRGRRHTARGRRPRSDRGTRPDPRHVPQPAGPPRTADYVNGRFG</sequence>
<evidence type="ECO:0000256" key="1">
    <source>
        <dbReference type="SAM" id="MobiDB-lite"/>
    </source>
</evidence>
<dbReference type="EMBL" id="LMWW01000016">
    <property type="protein sequence ID" value="KUN84655.1"/>
    <property type="molecule type" value="Genomic_DNA"/>
</dbReference>
<comment type="caution">
    <text evidence="2">The sequence shown here is derived from an EMBL/GenBank/DDBJ whole genome shotgun (WGS) entry which is preliminary data.</text>
</comment>
<feature type="compositionally biased region" description="Acidic residues" evidence="1">
    <location>
        <begin position="32"/>
        <end position="60"/>
    </location>
</feature>
<dbReference type="OrthoDB" id="3824601at2"/>
<feature type="region of interest" description="Disordered" evidence="1">
    <location>
        <begin position="292"/>
        <end position="382"/>
    </location>
</feature>
<organism evidence="2 3">
    <name type="scientific">Streptomyces griseoruber</name>
    <dbReference type="NCBI Taxonomy" id="1943"/>
    <lineage>
        <taxon>Bacteria</taxon>
        <taxon>Bacillati</taxon>
        <taxon>Actinomycetota</taxon>
        <taxon>Actinomycetes</taxon>
        <taxon>Kitasatosporales</taxon>
        <taxon>Streptomycetaceae</taxon>
        <taxon>Streptomyces</taxon>
    </lineage>
</organism>
<feature type="compositionally biased region" description="Basic residues" evidence="1">
    <location>
        <begin position="340"/>
        <end position="350"/>
    </location>
</feature>
<name>A0A101T2N7_9ACTN</name>
<evidence type="ECO:0008006" key="4">
    <source>
        <dbReference type="Google" id="ProtNLM"/>
    </source>
</evidence>
<keyword evidence="3" id="KW-1185">Reference proteome</keyword>
<feature type="region of interest" description="Disordered" evidence="1">
    <location>
        <begin position="1"/>
        <end position="61"/>
    </location>
</feature>
<protein>
    <recommendedName>
        <fullName evidence="4">PH domain-containing protein</fullName>
    </recommendedName>
</protein>
<dbReference type="RefSeq" id="WP_055634346.1">
    <property type="nucleotide sequence ID" value="NZ_KQ948766.1"/>
</dbReference>
<dbReference type="Proteomes" id="UP000052982">
    <property type="component" value="Unassembled WGS sequence"/>
</dbReference>
<evidence type="ECO:0000313" key="2">
    <source>
        <dbReference type="EMBL" id="KUN84655.1"/>
    </source>
</evidence>
<reference evidence="2 3" key="1">
    <citation type="submission" date="2015-10" db="EMBL/GenBank/DDBJ databases">
        <title>Draft genome sequence of Streptomyces griseoruber DSM 40281, type strain for the species Streptomyces griseoruber.</title>
        <authorList>
            <person name="Ruckert C."/>
            <person name="Winkler A."/>
            <person name="Kalinowski J."/>
            <person name="Kampfer P."/>
            <person name="Glaeser S."/>
        </authorList>
    </citation>
    <scope>NUCLEOTIDE SEQUENCE [LARGE SCALE GENOMIC DNA]</scope>
    <source>
        <strain evidence="2 3">DSM 40281</strain>
    </source>
</reference>
<accession>A0A101T2N7</accession>